<protein>
    <submittedName>
        <fullName evidence="3">Uu.00g133460.m01.CDS01</fullName>
    </submittedName>
</protein>
<dbReference type="Proteomes" id="UP001295740">
    <property type="component" value="Unassembled WGS sequence"/>
</dbReference>
<keyword evidence="4" id="KW-1185">Reference proteome</keyword>
<feature type="region of interest" description="Disordered" evidence="1">
    <location>
        <begin position="25"/>
        <end position="49"/>
    </location>
</feature>
<gene>
    <name evidence="3" type="ORF">KHLLAP_LOCUS8788</name>
</gene>
<feature type="signal peptide" evidence="2">
    <location>
        <begin position="1"/>
        <end position="20"/>
    </location>
</feature>
<evidence type="ECO:0000256" key="2">
    <source>
        <dbReference type="SAM" id="SignalP"/>
    </source>
</evidence>
<reference evidence="3" key="1">
    <citation type="submission" date="2023-10" db="EMBL/GenBank/DDBJ databases">
        <authorList>
            <person name="Hackl T."/>
        </authorList>
    </citation>
    <scope>NUCLEOTIDE SEQUENCE</scope>
</reference>
<feature type="chain" id="PRO_5042516038" evidence="2">
    <location>
        <begin position="21"/>
        <end position="79"/>
    </location>
</feature>
<dbReference type="AlphaFoldDB" id="A0AAI8VPY3"/>
<name>A0AAI8VPY3_9PEZI</name>
<evidence type="ECO:0000256" key="1">
    <source>
        <dbReference type="SAM" id="MobiDB-lite"/>
    </source>
</evidence>
<evidence type="ECO:0000313" key="3">
    <source>
        <dbReference type="EMBL" id="CAJ2508320.1"/>
    </source>
</evidence>
<evidence type="ECO:0000313" key="4">
    <source>
        <dbReference type="Proteomes" id="UP001295740"/>
    </source>
</evidence>
<accession>A0AAI8VPY3</accession>
<keyword evidence="2" id="KW-0732">Signal</keyword>
<feature type="compositionally biased region" description="Basic and acidic residues" evidence="1">
    <location>
        <begin position="30"/>
        <end position="43"/>
    </location>
</feature>
<dbReference type="EMBL" id="CAUWAG010000011">
    <property type="protein sequence ID" value="CAJ2508320.1"/>
    <property type="molecule type" value="Genomic_DNA"/>
</dbReference>
<sequence length="79" mass="8589">MHVSTLILVSGLAIFGNGASHPNIEPAIGARHDSSSSESDQKCPKSAIQKRSTIERRHLWVGKCYPGNICRVQVDEVFG</sequence>
<proteinExistence type="predicted"/>
<organism evidence="3 4">
    <name type="scientific">Anthostomella pinea</name>
    <dbReference type="NCBI Taxonomy" id="933095"/>
    <lineage>
        <taxon>Eukaryota</taxon>
        <taxon>Fungi</taxon>
        <taxon>Dikarya</taxon>
        <taxon>Ascomycota</taxon>
        <taxon>Pezizomycotina</taxon>
        <taxon>Sordariomycetes</taxon>
        <taxon>Xylariomycetidae</taxon>
        <taxon>Xylariales</taxon>
        <taxon>Xylariaceae</taxon>
        <taxon>Anthostomella</taxon>
    </lineage>
</organism>
<comment type="caution">
    <text evidence="3">The sequence shown here is derived from an EMBL/GenBank/DDBJ whole genome shotgun (WGS) entry which is preliminary data.</text>
</comment>